<sequence length="80" mass="8996">MNCTLCKGDLVQGRVNHIVDLDGHIIIIKDVPANVCKQCGEYFLENDIALKVEKIVDEVRKNKAEILVMNYSEIDCKCSS</sequence>
<dbReference type="Proteomes" id="UP001564657">
    <property type="component" value="Unassembled WGS sequence"/>
</dbReference>
<dbReference type="RefSeq" id="WP_369705597.1">
    <property type="nucleotide sequence ID" value="NZ_JBGEWD010000023.1"/>
</dbReference>
<gene>
    <name evidence="1" type="ORF">AB8U03_16160</name>
</gene>
<organism evidence="1 2">
    <name type="scientific">Clostridium moutaii</name>
    <dbReference type="NCBI Taxonomy" id="3240932"/>
    <lineage>
        <taxon>Bacteria</taxon>
        <taxon>Bacillati</taxon>
        <taxon>Bacillota</taxon>
        <taxon>Clostridia</taxon>
        <taxon>Eubacteriales</taxon>
        <taxon>Clostridiaceae</taxon>
        <taxon>Clostridium</taxon>
    </lineage>
</organism>
<dbReference type="EMBL" id="JBGEWD010000023">
    <property type="protein sequence ID" value="MEY8001705.1"/>
    <property type="molecule type" value="Genomic_DNA"/>
</dbReference>
<dbReference type="Gene3D" id="3.10.20.860">
    <property type="match status" value="1"/>
</dbReference>
<reference evidence="1 2" key="1">
    <citation type="submission" date="2024-08" db="EMBL/GenBank/DDBJ databases">
        <title>Clostridium lapicellarii sp. nov., and Clostridium renhuaiense sp. nov., two species isolated from the mud in a fermentation cellar used for producing sauce-flavour Chinese liquors.</title>
        <authorList>
            <person name="Yang F."/>
            <person name="Wang H."/>
            <person name="Chen L.Q."/>
            <person name="Zhou N."/>
            <person name="Lu J.J."/>
            <person name="Pu X.X."/>
            <person name="Wan B."/>
            <person name="Wang L."/>
            <person name="Liu S.J."/>
        </authorList>
    </citation>
    <scope>NUCLEOTIDE SEQUENCE [LARGE SCALE GENOMIC DNA]</scope>
    <source>
        <strain evidence="1 2">MT-5</strain>
    </source>
</reference>
<dbReference type="InterPro" id="IPR022453">
    <property type="entry name" value="Znf_MqsA-type"/>
</dbReference>
<name>A0ABV4BT72_9CLOT</name>
<protein>
    <submittedName>
        <fullName evidence="1">Type II toxin-antitoxin system MqsA family antitoxin</fullName>
    </submittedName>
</protein>
<comment type="caution">
    <text evidence="1">The sequence shown here is derived from an EMBL/GenBank/DDBJ whole genome shotgun (WGS) entry which is preliminary data.</text>
</comment>
<dbReference type="NCBIfam" id="TIGR03831">
    <property type="entry name" value="YgiT_finger"/>
    <property type="match status" value="1"/>
</dbReference>
<keyword evidence="2" id="KW-1185">Reference proteome</keyword>
<evidence type="ECO:0000313" key="2">
    <source>
        <dbReference type="Proteomes" id="UP001564657"/>
    </source>
</evidence>
<evidence type="ECO:0000313" key="1">
    <source>
        <dbReference type="EMBL" id="MEY8001705.1"/>
    </source>
</evidence>
<accession>A0ABV4BT72</accession>
<dbReference type="CDD" id="cd12870">
    <property type="entry name" value="MqsA"/>
    <property type="match status" value="1"/>
</dbReference>
<proteinExistence type="predicted"/>